<sequence>MKHLYILIFITPFFLQAQEAIQAKILDSVSKKPIPYATISVNEKAGVISNENGDFLLYLTKKPSKTDSLKIRSLGYETKQYLIEDFQDTIILLSEKSIELEEVLVSNKNYSAEEIIEKINENLESNYNHNPIKSRLFYRASNFNHILKNDVEIKKSSIPELNQQFVDSVLSDLPKNADDYTEILADIYGKSGIKSEQKLDIIKASHLYDKSNEVTFEAYEEKFNNILKKHIKRDSYFKIKYGFFGTKSDMDTTFFDTIDNDQVAKTDALLEAEKKKEKERKEYFLKYRKSAISNLQRESFIFEDSDFNFLSKSNRYEFKLEDYSFLNDNFVYKIRFNPKRSEDYKGVIYVNVDDFAIVRLDYENVKPLKKFNLLGISYRHYLKKGTIIYAKNNEGTYDLKYADSEDGSTFEIERPLKIIEKNKNTKGRRKQNELSTDVHFEVSNIEKSELIIFDNDALTTADFDAFTEKPKVKPVYLPAYDPEFWKGYNVIEPNQAIKDFKSIE</sequence>
<dbReference type="KEGG" id="taj:C1A40_08705"/>
<dbReference type="AlphaFoldDB" id="A0A2I7SI18"/>
<protein>
    <recommendedName>
        <fullName evidence="3">Carboxypeptidase-like regulatory domain-containing protein</fullName>
    </recommendedName>
</protein>
<proteinExistence type="predicted"/>
<dbReference type="SUPFAM" id="SSF49464">
    <property type="entry name" value="Carboxypeptidase regulatory domain-like"/>
    <property type="match status" value="1"/>
</dbReference>
<reference evidence="2" key="1">
    <citation type="submission" date="2018-01" db="EMBL/GenBank/DDBJ databases">
        <title>Complete genome of Tamlana sp. UJ94.</title>
        <authorList>
            <person name="Jung J."/>
            <person name="Chung D."/>
            <person name="Bae S.S."/>
            <person name="Baek K."/>
        </authorList>
    </citation>
    <scope>NUCLEOTIDE SEQUENCE [LARGE SCALE GENOMIC DNA]</scope>
    <source>
        <strain evidence="2">UJ94</strain>
    </source>
</reference>
<accession>A0A2I7SI18</accession>
<gene>
    <name evidence="1" type="ORF">C1A40_08705</name>
</gene>
<dbReference type="Pfam" id="PF13715">
    <property type="entry name" value="CarbopepD_reg_2"/>
    <property type="match status" value="1"/>
</dbReference>
<dbReference type="EMBL" id="CP025938">
    <property type="protein sequence ID" value="AUS05541.1"/>
    <property type="molecule type" value="Genomic_DNA"/>
</dbReference>
<evidence type="ECO:0008006" key="3">
    <source>
        <dbReference type="Google" id="ProtNLM"/>
    </source>
</evidence>
<dbReference type="OrthoDB" id="1433475at2"/>
<dbReference type="Proteomes" id="UP000236592">
    <property type="component" value="Chromosome"/>
</dbReference>
<dbReference type="RefSeq" id="WP_102995564.1">
    <property type="nucleotide sequence ID" value="NZ_CP025938.1"/>
</dbReference>
<name>A0A2I7SI18_9FLAO</name>
<keyword evidence="2" id="KW-1185">Reference proteome</keyword>
<evidence type="ECO:0000313" key="1">
    <source>
        <dbReference type="EMBL" id="AUS05541.1"/>
    </source>
</evidence>
<organism evidence="1 2">
    <name type="scientific">Pseudotamlana carrageenivorans</name>
    <dbReference type="NCBI Taxonomy" id="2069432"/>
    <lineage>
        <taxon>Bacteria</taxon>
        <taxon>Pseudomonadati</taxon>
        <taxon>Bacteroidota</taxon>
        <taxon>Flavobacteriia</taxon>
        <taxon>Flavobacteriales</taxon>
        <taxon>Flavobacteriaceae</taxon>
        <taxon>Pseudotamlana</taxon>
    </lineage>
</organism>
<evidence type="ECO:0000313" key="2">
    <source>
        <dbReference type="Proteomes" id="UP000236592"/>
    </source>
</evidence>
<dbReference type="InterPro" id="IPR008969">
    <property type="entry name" value="CarboxyPept-like_regulatory"/>
</dbReference>